<protein>
    <submittedName>
        <fullName evidence="2">Uncharacterized protein</fullName>
    </submittedName>
</protein>
<evidence type="ECO:0000313" key="2">
    <source>
        <dbReference type="EMBL" id="KAF4304228.1"/>
    </source>
</evidence>
<proteinExistence type="predicted"/>
<dbReference type="Proteomes" id="UP000572817">
    <property type="component" value="Unassembled WGS sequence"/>
</dbReference>
<gene>
    <name evidence="2" type="ORF">GTA08_BOTSDO08196</name>
</gene>
<keyword evidence="3" id="KW-1185">Reference proteome</keyword>
<reference evidence="2" key="1">
    <citation type="submission" date="2020-04" db="EMBL/GenBank/DDBJ databases">
        <title>Genome Assembly and Annotation of Botryosphaeria dothidea sdau 11-99, a Latent Pathogen of Apple Fruit Ring Rot in China.</title>
        <authorList>
            <person name="Yu C."/>
            <person name="Diao Y."/>
            <person name="Lu Q."/>
            <person name="Zhao J."/>
            <person name="Cui S."/>
            <person name="Peng C."/>
            <person name="He B."/>
            <person name="Liu H."/>
        </authorList>
    </citation>
    <scope>NUCLEOTIDE SEQUENCE [LARGE SCALE GENOMIC DNA]</scope>
    <source>
        <strain evidence="2">Sdau11-99</strain>
    </source>
</reference>
<accession>A0A8H4N211</accession>
<name>A0A8H4N211_9PEZI</name>
<evidence type="ECO:0000256" key="1">
    <source>
        <dbReference type="SAM" id="MobiDB-lite"/>
    </source>
</evidence>
<feature type="region of interest" description="Disordered" evidence="1">
    <location>
        <begin position="86"/>
        <end position="112"/>
    </location>
</feature>
<dbReference type="EMBL" id="WWBZ02000051">
    <property type="protein sequence ID" value="KAF4304228.1"/>
    <property type="molecule type" value="Genomic_DNA"/>
</dbReference>
<feature type="compositionally biased region" description="Polar residues" evidence="1">
    <location>
        <begin position="86"/>
        <end position="95"/>
    </location>
</feature>
<sequence>MLESACTPPRNISDNDTTFGPQSIGILISSPNSPASSHILETRARLAETALHHETHPRPLDGKLLGLKSGGDVDVFELQLPYPTRSSTARSSITEPANEGSGDELPSTREQQQLRPRLNETGIRKILGGWLDLPVVQIFINYFQPALRFDMLRDVKNVLEMNPHTRYRYPGFISAVAMQASEWNYERQSKDRNSALELKLSRMRQELSWNNYHYDGTPHANSDDIVDMNATKFGYDVRGDVEGNMAGLNDHFKALLRTKTAQY</sequence>
<organism evidence="2 3">
    <name type="scientific">Botryosphaeria dothidea</name>
    <dbReference type="NCBI Taxonomy" id="55169"/>
    <lineage>
        <taxon>Eukaryota</taxon>
        <taxon>Fungi</taxon>
        <taxon>Dikarya</taxon>
        <taxon>Ascomycota</taxon>
        <taxon>Pezizomycotina</taxon>
        <taxon>Dothideomycetes</taxon>
        <taxon>Dothideomycetes incertae sedis</taxon>
        <taxon>Botryosphaeriales</taxon>
        <taxon>Botryosphaeriaceae</taxon>
        <taxon>Botryosphaeria</taxon>
    </lineage>
</organism>
<dbReference type="AlphaFoldDB" id="A0A8H4N211"/>
<comment type="caution">
    <text evidence="2">The sequence shown here is derived from an EMBL/GenBank/DDBJ whole genome shotgun (WGS) entry which is preliminary data.</text>
</comment>
<evidence type="ECO:0000313" key="3">
    <source>
        <dbReference type="Proteomes" id="UP000572817"/>
    </source>
</evidence>